<evidence type="ECO:0000259" key="10">
    <source>
        <dbReference type="PROSITE" id="PS50262"/>
    </source>
</evidence>
<keyword evidence="7" id="KW-0472">Membrane</keyword>
<evidence type="ECO:0000256" key="9">
    <source>
        <dbReference type="ARBA" id="ARBA00023224"/>
    </source>
</evidence>
<accession>A0A443RXK0</accession>
<dbReference type="Pfam" id="PF00001">
    <property type="entry name" value="7tm_1"/>
    <property type="match status" value="1"/>
</dbReference>
<dbReference type="PROSITE" id="PS50262">
    <property type="entry name" value="G_PROTEIN_RECEP_F1_2"/>
    <property type="match status" value="1"/>
</dbReference>
<evidence type="ECO:0000256" key="3">
    <source>
        <dbReference type="ARBA" id="ARBA00022475"/>
    </source>
</evidence>
<dbReference type="GO" id="GO:0071880">
    <property type="term" value="P:adenylate cyclase-activating adrenergic receptor signaling pathway"/>
    <property type="evidence" value="ECO:0007669"/>
    <property type="project" value="TreeGrafter"/>
</dbReference>
<dbReference type="VEuPathDB" id="VectorBase:LDEU011969"/>
<organism evidence="11 12">
    <name type="scientific">Leptotrombidium deliense</name>
    <dbReference type="NCBI Taxonomy" id="299467"/>
    <lineage>
        <taxon>Eukaryota</taxon>
        <taxon>Metazoa</taxon>
        <taxon>Ecdysozoa</taxon>
        <taxon>Arthropoda</taxon>
        <taxon>Chelicerata</taxon>
        <taxon>Arachnida</taxon>
        <taxon>Acari</taxon>
        <taxon>Acariformes</taxon>
        <taxon>Trombidiformes</taxon>
        <taxon>Prostigmata</taxon>
        <taxon>Anystina</taxon>
        <taxon>Parasitengona</taxon>
        <taxon>Trombiculoidea</taxon>
        <taxon>Trombiculidae</taxon>
        <taxon>Leptotrombidium</taxon>
    </lineage>
</organism>
<name>A0A443RXK0_9ACAR</name>
<evidence type="ECO:0000256" key="4">
    <source>
        <dbReference type="ARBA" id="ARBA00022692"/>
    </source>
</evidence>
<dbReference type="InterPro" id="IPR000276">
    <property type="entry name" value="GPCR_Rhodpsn"/>
</dbReference>
<dbReference type="GO" id="GO:0005886">
    <property type="term" value="C:plasma membrane"/>
    <property type="evidence" value="ECO:0007669"/>
    <property type="project" value="UniProtKB-SubCell"/>
</dbReference>
<dbReference type="OrthoDB" id="9445642at2759"/>
<evidence type="ECO:0000256" key="1">
    <source>
        <dbReference type="ARBA" id="ARBA00004651"/>
    </source>
</evidence>
<evidence type="ECO:0000256" key="8">
    <source>
        <dbReference type="ARBA" id="ARBA00023170"/>
    </source>
</evidence>
<evidence type="ECO:0000313" key="12">
    <source>
        <dbReference type="Proteomes" id="UP000288716"/>
    </source>
</evidence>
<comment type="caution">
    <text evidence="11">The sequence shown here is derived from an EMBL/GenBank/DDBJ whole genome shotgun (WGS) entry which is preliminary data.</text>
</comment>
<keyword evidence="8 11" id="KW-0675">Receptor</keyword>
<proteinExistence type="inferred from homology"/>
<dbReference type="SUPFAM" id="SSF81321">
    <property type="entry name" value="Family A G protein-coupled receptor-like"/>
    <property type="match status" value="1"/>
</dbReference>
<evidence type="ECO:0000256" key="6">
    <source>
        <dbReference type="ARBA" id="ARBA00023040"/>
    </source>
</evidence>
<dbReference type="GO" id="GO:0043410">
    <property type="term" value="P:positive regulation of MAPK cascade"/>
    <property type="evidence" value="ECO:0007669"/>
    <property type="project" value="TreeGrafter"/>
</dbReference>
<dbReference type="PANTHER" id="PTHR24248:SF185">
    <property type="entry name" value="DOPAMINE RECEPTOR 2"/>
    <property type="match status" value="1"/>
</dbReference>
<keyword evidence="12" id="KW-1185">Reference proteome</keyword>
<evidence type="ECO:0000256" key="7">
    <source>
        <dbReference type="ARBA" id="ARBA00023136"/>
    </source>
</evidence>
<evidence type="ECO:0000256" key="5">
    <source>
        <dbReference type="ARBA" id="ARBA00022989"/>
    </source>
</evidence>
<reference evidence="11 12" key="1">
    <citation type="journal article" date="2018" name="Gigascience">
        <title>Genomes of trombidid mites reveal novel predicted allergens and laterally-transferred genes associated with secondary metabolism.</title>
        <authorList>
            <person name="Dong X."/>
            <person name="Chaisiri K."/>
            <person name="Xia D."/>
            <person name="Armstrong S.D."/>
            <person name="Fang Y."/>
            <person name="Donnelly M.J."/>
            <person name="Kadowaki T."/>
            <person name="McGarry J.W."/>
            <person name="Darby A.C."/>
            <person name="Makepeace B.L."/>
        </authorList>
    </citation>
    <scope>NUCLEOTIDE SEQUENCE [LARGE SCALE GENOMIC DNA]</scope>
    <source>
        <strain evidence="11">UoL-UT</strain>
    </source>
</reference>
<dbReference type="EMBL" id="NCKV01020298">
    <property type="protein sequence ID" value="RWS20071.1"/>
    <property type="molecule type" value="Genomic_DNA"/>
</dbReference>
<comment type="similarity">
    <text evidence="2">Belongs to the G-protein coupled receptor 1 family.</text>
</comment>
<evidence type="ECO:0000313" key="11">
    <source>
        <dbReference type="EMBL" id="RWS20071.1"/>
    </source>
</evidence>
<feature type="domain" description="G-protein coupled receptors family 1 profile" evidence="10">
    <location>
        <begin position="1"/>
        <end position="70"/>
    </location>
</feature>
<protein>
    <submittedName>
        <fullName evidence="11">Dopamine receptor D1AlphaHom-like protein</fullName>
    </submittedName>
</protein>
<dbReference type="Proteomes" id="UP000288716">
    <property type="component" value="Unassembled WGS sequence"/>
</dbReference>
<dbReference type="InterPro" id="IPR017452">
    <property type="entry name" value="GPCR_Rhodpsn_7TM"/>
</dbReference>
<dbReference type="AlphaFoldDB" id="A0A443RXK0"/>
<gene>
    <name evidence="11" type="ORF">B4U80_01387</name>
</gene>
<keyword evidence="6" id="KW-0297">G-protein coupled receptor</keyword>
<keyword evidence="5" id="KW-1133">Transmembrane helix</keyword>
<dbReference type="PANTHER" id="PTHR24248">
    <property type="entry name" value="ADRENERGIC RECEPTOR-RELATED G-PROTEIN COUPLED RECEPTOR"/>
    <property type="match status" value="1"/>
</dbReference>
<sequence length="70" mass="7932">MIVGAFVIPPSIIWDILGAWKMGHIFCEIWQTVDVYAATVSLLNMSAISLDRYLAISDPFGYPLKMTKRR</sequence>
<keyword evidence="9" id="KW-0807">Transducer</keyword>
<keyword evidence="4" id="KW-0812">Transmembrane</keyword>
<dbReference type="PROSITE" id="PS00237">
    <property type="entry name" value="G_PROTEIN_RECEP_F1_1"/>
    <property type="match status" value="1"/>
</dbReference>
<dbReference type="GO" id="GO:0004930">
    <property type="term" value="F:G protein-coupled receptor activity"/>
    <property type="evidence" value="ECO:0007669"/>
    <property type="project" value="UniProtKB-KW"/>
</dbReference>
<comment type="subcellular location">
    <subcellularLocation>
        <location evidence="1">Cell membrane</location>
        <topology evidence="1">Multi-pass membrane protein</topology>
    </subcellularLocation>
</comment>
<dbReference type="Gene3D" id="1.20.1070.10">
    <property type="entry name" value="Rhodopsin 7-helix transmembrane proteins"/>
    <property type="match status" value="1"/>
</dbReference>
<keyword evidence="3" id="KW-1003">Cell membrane</keyword>
<feature type="non-terminal residue" evidence="11">
    <location>
        <position position="70"/>
    </location>
</feature>
<dbReference type="STRING" id="299467.A0A443RXK0"/>
<evidence type="ECO:0000256" key="2">
    <source>
        <dbReference type="ARBA" id="ARBA00010663"/>
    </source>
</evidence>